<accession>A0ABN5X8C7</accession>
<dbReference type="PANTHER" id="PTHR10395:SF7">
    <property type="entry name" value="5-HYDROXYISOURATE HYDROLASE"/>
    <property type="match status" value="1"/>
</dbReference>
<dbReference type="EMBL" id="AP019416">
    <property type="protein sequence ID" value="BBI52981.1"/>
    <property type="molecule type" value="Genomic_DNA"/>
</dbReference>
<dbReference type="InterPro" id="IPR036817">
    <property type="entry name" value="Transthyretin/HIU_hydrolase_sf"/>
</dbReference>
<feature type="domain" description="Transthyretin/hydroxyisourate hydrolase" evidence="1">
    <location>
        <begin position="4"/>
        <end position="60"/>
    </location>
</feature>
<evidence type="ECO:0000259" key="1">
    <source>
        <dbReference type="Pfam" id="PF00576"/>
    </source>
</evidence>
<sequence length="93" mass="10323">MGRLTTHVLDTAKGQPGQGITIEVFRLTRNERQHLSTVVTNSDGRCDAPILEGDALTAGSMSWCSMPATTCVPKAVRLMSRAFRRYPAAFWRR</sequence>
<dbReference type="InterPro" id="IPR023418">
    <property type="entry name" value="Thyroxine_BS"/>
</dbReference>
<gene>
    <name evidence="2" type="ORF">HORIV_54020</name>
</gene>
<dbReference type="PANTHER" id="PTHR10395">
    <property type="entry name" value="URICASE AND TRANSTHYRETIN-RELATED"/>
    <property type="match status" value="1"/>
</dbReference>
<name>A0ABN5X8C7_9GAMM</name>
<protein>
    <recommendedName>
        <fullName evidence="1">Transthyretin/hydroxyisourate hydrolase domain-containing protein</fullName>
    </recommendedName>
</protein>
<dbReference type="Proteomes" id="UP000289555">
    <property type="component" value="Chromosome"/>
</dbReference>
<dbReference type="SUPFAM" id="SSF49472">
    <property type="entry name" value="Transthyretin (synonym: prealbumin)"/>
    <property type="match status" value="1"/>
</dbReference>
<dbReference type="InterPro" id="IPR023416">
    <property type="entry name" value="Transthyretin/HIU_hydrolase_d"/>
</dbReference>
<organism evidence="2 3">
    <name type="scientific">Vreelandella olivaria</name>
    <dbReference type="NCBI Taxonomy" id="390919"/>
    <lineage>
        <taxon>Bacteria</taxon>
        <taxon>Pseudomonadati</taxon>
        <taxon>Pseudomonadota</taxon>
        <taxon>Gammaproteobacteria</taxon>
        <taxon>Oceanospirillales</taxon>
        <taxon>Halomonadaceae</taxon>
        <taxon>Vreelandella</taxon>
    </lineage>
</organism>
<reference evidence="3" key="1">
    <citation type="journal article" date="2019" name="Microbiol. Resour. Announc.">
        <title>Complete Genome Sequence of Halomonas olivaria, a Moderately Halophilic Bacterium Isolated from Olive Processing Effluents, Obtained by Nanopore Sequencing.</title>
        <authorList>
            <person name="Nagata S."/>
            <person name="Ii K.M."/>
            <person name="Tsukimi T."/>
            <person name="Miura M.C."/>
            <person name="Galipon J."/>
            <person name="Arakawa K."/>
        </authorList>
    </citation>
    <scope>NUCLEOTIDE SEQUENCE [LARGE SCALE GENOMIC DNA]</scope>
    <source>
        <strain evidence="3">TYRC17</strain>
    </source>
</reference>
<proteinExistence type="predicted"/>
<keyword evidence="3" id="KW-1185">Reference proteome</keyword>
<dbReference type="PROSITE" id="PS00768">
    <property type="entry name" value="TRANSTHYRETIN_1"/>
    <property type="match status" value="1"/>
</dbReference>
<dbReference type="Pfam" id="PF00576">
    <property type="entry name" value="Transthyretin"/>
    <property type="match status" value="1"/>
</dbReference>
<dbReference type="Gene3D" id="2.60.40.180">
    <property type="entry name" value="Transthyretin/hydroxyisourate hydrolase domain"/>
    <property type="match status" value="1"/>
</dbReference>
<evidence type="ECO:0000313" key="3">
    <source>
        <dbReference type="Proteomes" id="UP000289555"/>
    </source>
</evidence>
<evidence type="ECO:0000313" key="2">
    <source>
        <dbReference type="EMBL" id="BBI52981.1"/>
    </source>
</evidence>